<dbReference type="RefSeq" id="YP_009119595.1">
    <property type="nucleotide sequence ID" value="NC_026440.1"/>
</dbReference>
<keyword evidence="1" id="KW-0812">Transmembrane</keyword>
<dbReference type="Proteomes" id="UP000202511">
    <property type="component" value="Segment"/>
</dbReference>
<keyword evidence="1" id="KW-0472">Membrane</keyword>
<dbReference type="KEGG" id="vg:23462277"/>
<dbReference type="GeneID" id="23462277"/>
<name>A0A0B5J6H5_9VIRU</name>
<sequence length="139" mass="15175">MPCARRVCLAGGILVAPRSDSFSSGNSKKKGLSAAIFPELQQPVFERAAAHIRRHCHPIEKVFLFFFGCGSGLIFFLIGLGDDMPTAQQVARPKGRALLYTPTSLALPCGLCCTYKKAACAICPRTRRAAPHTRKRKKE</sequence>
<evidence type="ECO:0000256" key="1">
    <source>
        <dbReference type="SAM" id="Phobius"/>
    </source>
</evidence>
<evidence type="ECO:0000313" key="2">
    <source>
        <dbReference type="EMBL" id="AJF97360.1"/>
    </source>
</evidence>
<keyword evidence="1" id="KW-1133">Transmembrane helix</keyword>
<reference evidence="2 3" key="1">
    <citation type="journal article" date="2015" name="Parasitol. Res.">
        <title>Viruses in close associations with free-living amoebae.</title>
        <authorList>
            <person name="Scheid P."/>
        </authorList>
    </citation>
    <scope>NUCLEOTIDE SEQUENCE [LARGE SCALE GENOMIC DNA]</scope>
    <source>
        <strain evidence="2">KlaHel</strain>
    </source>
</reference>
<protein>
    <submittedName>
        <fullName evidence="2">Uncharacterized protein</fullName>
    </submittedName>
</protein>
<accession>A0A0B5J6H5</accession>
<organism evidence="2 3">
    <name type="scientific">Pandoravirus inopinatum</name>
    <dbReference type="NCBI Taxonomy" id="1605721"/>
    <lineage>
        <taxon>Viruses</taxon>
        <taxon>Pandoravirus</taxon>
    </lineage>
</organism>
<evidence type="ECO:0000313" key="3">
    <source>
        <dbReference type="Proteomes" id="UP000202511"/>
    </source>
</evidence>
<proteinExistence type="predicted"/>
<feature type="transmembrane region" description="Helical" evidence="1">
    <location>
        <begin position="62"/>
        <end position="81"/>
    </location>
</feature>
<dbReference type="EMBL" id="KP136319">
    <property type="protein sequence ID" value="AJF97360.1"/>
    <property type="molecule type" value="Genomic_DNA"/>
</dbReference>